<dbReference type="InterPro" id="IPR029052">
    <property type="entry name" value="Metallo-depent_PP-like"/>
</dbReference>
<keyword evidence="4" id="KW-1185">Reference proteome</keyword>
<dbReference type="Gene3D" id="3.60.21.10">
    <property type="match status" value="1"/>
</dbReference>
<gene>
    <name evidence="3" type="ORF">HD601_004484</name>
</gene>
<evidence type="ECO:0000256" key="1">
    <source>
        <dbReference type="SAM" id="SignalP"/>
    </source>
</evidence>
<feature type="domain" description="DUF4073" evidence="2">
    <location>
        <begin position="451"/>
        <end position="519"/>
    </location>
</feature>
<feature type="signal peptide" evidence="1">
    <location>
        <begin position="1"/>
        <end position="21"/>
    </location>
</feature>
<evidence type="ECO:0000313" key="4">
    <source>
        <dbReference type="Proteomes" id="UP000542813"/>
    </source>
</evidence>
<reference evidence="3 4" key="1">
    <citation type="submission" date="2020-08" db="EMBL/GenBank/DDBJ databases">
        <title>Sequencing the genomes of 1000 actinobacteria strains.</title>
        <authorList>
            <person name="Klenk H.-P."/>
        </authorList>
    </citation>
    <scope>NUCLEOTIDE SEQUENCE [LARGE SCALE GENOMIC DNA]</scope>
    <source>
        <strain evidence="3 4">DSM 102122</strain>
    </source>
</reference>
<dbReference type="EMBL" id="JACHMM010000001">
    <property type="protein sequence ID" value="MBB5789909.1"/>
    <property type="molecule type" value="Genomic_DNA"/>
</dbReference>
<proteinExistence type="predicted"/>
<dbReference type="InterPro" id="IPR025142">
    <property type="entry name" value="DUF4073"/>
</dbReference>
<organism evidence="3 4">
    <name type="scientific">Jiangella mangrovi</name>
    <dbReference type="NCBI Taxonomy" id="1524084"/>
    <lineage>
        <taxon>Bacteria</taxon>
        <taxon>Bacillati</taxon>
        <taxon>Actinomycetota</taxon>
        <taxon>Actinomycetes</taxon>
        <taxon>Jiangellales</taxon>
        <taxon>Jiangellaceae</taxon>
        <taxon>Jiangella</taxon>
    </lineage>
</organism>
<accession>A0A7W9GU89</accession>
<protein>
    <recommendedName>
        <fullName evidence="2">DUF4073 domain-containing protein</fullName>
    </recommendedName>
</protein>
<sequence length="549" mass="60578">MTIRARRRAGVTAALMTAAVAAPLAVMDTAAVAEEARLGQQTLWRESFNGLSASVEAEGYSHRPPQGWSVEVTPEMEAGGVDDWRGWSFTTREFWTAAEDQMRFRFGRADDVIAVADSDEYDDGTGAAGRFDTTLVSRPVRVFGHPELELAFDSHLRPWTGQSATVTVEFDGSGEETTLLRYDSTNTTNDYDGDLANSTEVLRFAVPSGVRQAVFRWRLDAPRNSWYWAIDSVSVRTTATATPSLDDATQLWVVSDIQGHPRDFAHGLRDFDAVRPDGAGLLIAGDIVPTGTLAEWRQIDDVVSGAEAAGIMPPELVAAIGNHESYAAESWETLRDRFLDFAGRDEVYGEYVLSGGGGDVPVLVIGQEFPRPPEVGMSDEQVAWLDERLDYWTARKKQVLVIAHFPLGDTVSASWIPWYHESYDRNDELTAMFGEHPNVIFLTGHTHYPFELGDWAVRRRVPGGHPDGFLAINTGAMHIEWDARGENTSGIGEVTTRDINRGLTIDVYADRVVIEARDFGLAGASGDNEVNEVLRHLEVANPLLHGRKR</sequence>
<dbReference type="SUPFAM" id="SSF56300">
    <property type="entry name" value="Metallo-dependent phosphatases"/>
    <property type="match status" value="1"/>
</dbReference>
<dbReference type="RefSeq" id="WP_221441208.1">
    <property type="nucleotide sequence ID" value="NZ_JACHMM010000001.1"/>
</dbReference>
<evidence type="ECO:0000259" key="2">
    <source>
        <dbReference type="Pfam" id="PF13285"/>
    </source>
</evidence>
<name>A0A7W9GU89_9ACTN</name>
<dbReference type="Pfam" id="PF13285">
    <property type="entry name" value="DUF4073"/>
    <property type="match status" value="1"/>
</dbReference>
<comment type="caution">
    <text evidence="3">The sequence shown here is derived from an EMBL/GenBank/DDBJ whole genome shotgun (WGS) entry which is preliminary data.</text>
</comment>
<dbReference type="AlphaFoldDB" id="A0A7W9GU89"/>
<feature type="chain" id="PRO_5038626218" description="DUF4073 domain-containing protein" evidence="1">
    <location>
        <begin position="22"/>
        <end position="549"/>
    </location>
</feature>
<keyword evidence="1" id="KW-0732">Signal</keyword>
<evidence type="ECO:0000313" key="3">
    <source>
        <dbReference type="EMBL" id="MBB5789909.1"/>
    </source>
</evidence>
<dbReference type="Proteomes" id="UP000542813">
    <property type="component" value="Unassembled WGS sequence"/>
</dbReference>